<dbReference type="AlphaFoldDB" id="A0A382XGA1"/>
<organism evidence="1">
    <name type="scientific">marine metagenome</name>
    <dbReference type="NCBI Taxonomy" id="408172"/>
    <lineage>
        <taxon>unclassified sequences</taxon>
        <taxon>metagenomes</taxon>
        <taxon>ecological metagenomes</taxon>
    </lineage>
</organism>
<dbReference type="EMBL" id="UINC01167597">
    <property type="protein sequence ID" value="SVD70196.1"/>
    <property type="molecule type" value="Genomic_DNA"/>
</dbReference>
<evidence type="ECO:0000313" key="1">
    <source>
        <dbReference type="EMBL" id="SVD70196.1"/>
    </source>
</evidence>
<dbReference type="InterPro" id="IPR034904">
    <property type="entry name" value="FSCA_dom_sf"/>
</dbReference>
<feature type="non-terminal residue" evidence="1">
    <location>
        <position position="33"/>
    </location>
</feature>
<accession>A0A382XGA1</accession>
<sequence length="33" mass="3646">MPSEDDIFNALKAVKYPGYSRDIVSFGIVKDVA</sequence>
<dbReference type="Gene3D" id="3.30.300.130">
    <property type="entry name" value="Fe-S cluster assembly (FSCA)"/>
    <property type="match status" value="1"/>
</dbReference>
<gene>
    <name evidence="1" type="ORF">METZ01_LOCUS423050</name>
</gene>
<dbReference type="SUPFAM" id="SSF117916">
    <property type="entry name" value="Fe-S cluster assembly (FSCA) domain-like"/>
    <property type="match status" value="1"/>
</dbReference>
<evidence type="ECO:0008006" key="2">
    <source>
        <dbReference type="Google" id="ProtNLM"/>
    </source>
</evidence>
<name>A0A382XGA1_9ZZZZ</name>
<protein>
    <recommendedName>
        <fullName evidence="2">MIP18 family-like domain-containing protein</fullName>
    </recommendedName>
</protein>
<proteinExistence type="predicted"/>
<reference evidence="1" key="1">
    <citation type="submission" date="2018-05" db="EMBL/GenBank/DDBJ databases">
        <authorList>
            <person name="Lanie J.A."/>
            <person name="Ng W.-L."/>
            <person name="Kazmierczak K.M."/>
            <person name="Andrzejewski T.M."/>
            <person name="Davidsen T.M."/>
            <person name="Wayne K.J."/>
            <person name="Tettelin H."/>
            <person name="Glass J.I."/>
            <person name="Rusch D."/>
            <person name="Podicherti R."/>
            <person name="Tsui H.-C.T."/>
            <person name="Winkler M.E."/>
        </authorList>
    </citation>
    <scope>NUCLEOTIDE SEQUENCE</scope>
</reference>